<dbReference type="Proteomes" id="UP000886595">
    <property type="component" value="Unassembled WGS sequence"/>
</dbReference>
<evidence type="ECO:0000313" key="3">
    <source>
        <dbReference type="Proteomes" id="UP000886595"/>
    </source>
</evidence>
<organism evidence="2 3">
    <name type="scientific">Brassica carinata</name>
    <name type="common">Ethiopian mustard</name>
    <name type="synonym">Abyssinian cabbage</name>
    <dbReference type="NCBI Taxonomy" id="52824"/>
    <lineage>
        <taxon>Eukaryota</taxon>
        <taxon>Viridiplantae</taxon>
        <taxon>Streptophyta</taxon>
        <taxon>Embryophyta</taxon>
        <taxon>Tracheophyta</taxon>
        <taxon>Spermatophyta</taxon>
        <taxon>Magnoliopsida</taxon>
        <taxon>eudicotyledons</taxon>
        <taxon>Gunneridae</taxon>
        <taxon>Pentapetalae</taxon>
        <taxon>rosids</taxon>
        <taxon>malvids</taxon>
        <taxon>Brassicales</taxon>
        <taxon>Brassicaceae</taxon>
        <taxon>Brassiceae</taxon>
        <taxon>Brassica</taxon>
    </lineage>
</organism>
<proteinExistence type="predicted"/>
<comment type="caution">
    <text evidence="2">The sequence shown here is derived from an EMBL/GenBank/DDBJ whole genome shotgun (WGS) entry which is preliminary data.</text>
</comment>
<accession>A0A8X7QR30</accession>
<dbReference type="OrthoDB" id="1742322at2759"/>
<feature type="compositionally biased region" description="Polar residues" evidence="1">
    <location>
        <begin position="87"/>
        <end position="96"/>
    </location>
</feature>
<evidence type="ECO:0008006" key="4">
    <source>
        <dbReference type="Google" id="ProtNLM"/>
    </source>
</evidence>
<dbReference type="AlphaFoldDB" id="A0A8X7QR30"/>
<name>A0A8X7QR30_BRACI</name>
<feature type="region of interest" description="Disordered" evidence="1">
    <location>
        <begin position="73"/>
        <end position="96"/>
    </location>
</feature>
<gene>
    <name evidence="2" type="ORF">Bca52824_066379</name>
</gene>
<evidence type="ECO:0000256" key="1">
    <source>
        <dbReference type="SAM" id="MobiDB-lite"/>
    </source>
</evidence>
<sequence>MAETRAQQMLKEAVVRETSEALGSRIIRMEETIADQNTKIDRSVADIFEAIQAISEKTERAITSIERSQRDPNQVVHDNGINHPRSSRSGTNTHYTGMTRLGRLDFPRFNGDKVREWLFKVEEFFLIDGTPEDLKVRISSIHFDAPASTWHQAIMQSDINTELLMEWKSYRLLLLERFEEVLDDPIAELKHPQKRMVSRSIMRNLKSSGE</sequence>
<reference evidence="2 3" key="1">
    <citation type="submission" date="2020-02" db="EMBL/GenBank/DDBJ databases">
        <authorList>
            <person name="Ma Q."/>
            <person name="Huang Y."/>
            <person name="Song X."/>
            <person name="Pei D."/>
        </authorList>
    </citation>
    <scope>NUCLEOTIDE SEQUENCE [LARGE SCALE GENOMIC DNA]</scope>
    <source>
        <strain evidence="2">Sxm20200214</strain>
        <tissue evidence="2">Leaf</tissue>
    </source>
</reference>
<evidence type="ECO:0000313" key="2">
    <source>
        <dbReference type="EMBL" id="KAG2271824.1"/>
    </source>
</evidence>
<keyword evidence="3" id="KW-1185">Reference proteome</keyword>
<protein>
    <recommendedName>
        <fullName evidence="4">Retrotransposon gag domain-containing protein</fullName>
    </recommendedName>
</protein>
<dbReference type="EMBL" id="JAAMPC010000013">
    <property type="protein sequence ID" value="KAG2271824.1"/>
    <property type="molecule type" value="Genomic_DNA"/>
</dbReference>